<evidence type="ECO:0000313" key="1">
    <source>
        <dbReference type="EMBL" id="GMS93121.1"/>
    </source>
</evidence>
<name>A0AAV5TC37_9BILA</name>
<evidence type="ECO:0000313" key="2">
    <source>
        <dbReference type="Proteomes" id="UP001432027"/>
    </source>
</evidence>
<dbReference type="EMBL" id="BTSX01000004">
    <property type="protein sequence ID" value="GMS93121.1"/>
    <property type="molecule type" value="Genomic_DNA"/>
</dbReference>
<feature type="non-terminal residue" evidence="1">
    <location>
        <position position="72"/>
    </location>
</feature>
<dbReference type="Proteomes" id="UP001432027">
    <property type="component" value="Unassembled WGS sequence"/>
</dbReference>
<reference evidence="1" key="1">
    <citation type="submission" date="2023-10" db="EMBL/GenBank/DDBJ databases">
        <title>Genome assembly of Pristionchus species.</title>
        <authorList>
            <person name="Yoshida K."/>
            <person name="Sommer R.J."/>
        </authorList>
    </citation>
    <scope>NUCLEOTIDE SEQUENCE</scope>
    <source>
        <strain evidence="1">RS0144</strain>
    </source>
</reference>
<accession>A0AAV5TC37</accession>
<keyword evidence="2" id="KW-1185">Reference proteome</keyword>
<comment type="caution">
    <text evidence="1">The sequence shown here is derived from an EMBL/GenBank/DDBJ whole genome shotgun (WGS) entry which is preliminary data.</text>
</comment>
<proteinExistence type="predicted"/>
<sequence length="72" mass="8033">LSCRLNALLSTEKLMRNGVGEVWVCGDLSRVFPSFLHIFSRSIQSNSELISIKGTRFSLLSQIGIIPKHDES</sequence>
<feature type="non-terminal residue" evidence="1">
    <location>
        <position position="1"/>
    </location>
</feature>
<protein>
    <submittedName>
        <fullName evidence="1">Uncharacterized protein</fullName>
    </submittedName>
</protein>
<organism evidence="1 2">
    <name type="scientific">Pristionchus entomophagus</name>
    <dbReference type="NCBI Taxonomy" id="358040"/>
    <lineage>
        <taxon>Eukaryota</taxon>
        <taxon>Metazoa</taxon>
        <taxon>Ecdysozoa</taxon>
        <taxon>Nematoda</taxon>
        <taxon>Chromadorea</taxon>
        <taxon>Rhabditida</taxon>
        <taxon>Rhabditina</taxon>
        <taxon>Diplogasteromorpha</taxon>
        <taxon>Diplogasteroidea</taxon>
        <taxon>Neodiplogasteridae</taxon>
        <taxon>Pristionchus</taxon>
    </lineage>
</organism>
<dbReference type="AlphaFoldDB" id="A0AAV5TC37"/>
<gene>
    <name evidence="1" type="ORF">PENTCL1PPCAC_15296</name>
</gene>